<accession>A0A7Z8K2X5</accession>
<evidence type="ECO:0000313" key="2">
    <source>
        <dbReference type="Proteomes" id="UP000308121"/>
    </source>
</evidence>
<comment type="caution">
    <text evidence="1">The sequence shown here is derived from an EMBL/GenBank/DDBJ whole genome shotgun (WGS) entry which is preliminary data.</text>
</comment>
<protein>
    <submittedName>
        <fullName evidence="1">Uncharacterized protein</fullName>
    </submittedName>
</protein>
<dbReference type="EMBL" id="SZYE01000015">
    <property type="protein sequence ID" value="TKR26779.1"/>
    <property type="molecule type" value="Genomic_DNA"/>
</dbReference>
<gene>
    <name evidence="1" type="ORF">FA014_03800</name>
</gene>
<organism evidence="1 2">
    <name type="scientific">Cellulomonas hominis</name>
    <dbReference type="NCBI Taxonomy" id="156981"/>
    <lineage>
        <taxon>Bacteria</taxon>
        <taxon>Bacillati</taxon>
        <taxon>Actinomycetota</taxon>
        <taxon>Actinomycetes</taxon>
        <taxon>Micrococcales</taxon>
        <taxon>Cellulomonadaceae</taxon>
        <taxon>Cellulomonas</taxon>
    </lineage>
</organism>
<dbReference type="OrthoDB" id="4419465at2"/>
<dbReference type="AlphaFoldDB" id="A0A7Z8K2X5"/>
<sequence>MPSNVLVEIPQSLRWDYAPAQYLHGGVGHGSQHVEDVIVADDWGVYSHRDDNRRRQAFIFALWDLCMGVDPQWLHQTTEDYSIWTFDHGFWLAGEADWDVDSLRRIGTSPWRHDLDAGVASASALREAADRIDDLSLGTIQGVTGAVPLEWDTTVQELSELASILFLRAEGVADRLRAAANQSRHS</sequence>
<evidence type="ECO:0000313" key="1">
    <source>
        <dbReference type="EMBL" id="TKR26779.1"/>
    </source>
</evidence>
<dbReference type="Proteomes" id="UP000308121">
    <property type="component" value="Unassembled WGS sequence"/>
</dbReference>
<proteinExistence type="predicted"/>
<reference evidence="1 2" key="1">
    <citation type="submission" date="2019-05" db="EMBL/GenBank/DDBJ databases">
        <title>Genome sequence of Cellulomonas hominis strain CS1.</title>
        <authorList>
            <person name="Belmont J."/>
            <person name="Maclea K.S."/>
        </authorList>
    </citation>
    <scope>NUCLEOTIDE SEQUENCE [LARGE SCALE GENOMIC DNA]</scope>
    <source>
        <strain evidence="1 2">CS1</strain>
    </source>
</reference>
<name>A0A7Z8K2X5_9CELL</name>